<dbReference type="AlphaFoldDB" id="A0A6J4NZ68"/>
<sequence>MERTGAASKPRILLANEPRSYRQAMAHVLRTLRPCVEVQETEQAALDRELRRGTPQLVICSRATPAVQGTAPAWIELYTNDGPLSSVAVGKERSTVPEIELSDILLIVDRAVSG</sequence>
<reference evidence="1" key="1">
    <citation type="submission" date="2020-02" db="EMBL/GenBank/DDBJ databases">
        <authorList>
            <person name="Meier V. D."/>
        </authorList>
    </citation>
    <scope>NUCLEOTIDE SEQUENCE</scope>
    <source>
        <strain evidence="1">AVDCRST_MAG03</strain>
    </source>
</reference>
<dbReference type="EMBL" id="CADCUT010000070">
    <property type="protein sequence ID" value="CAA9401486.1"/>
    <property type="molecule type" value="Genomic_DNA"/>
</dbReference>
<proteinExistence type="predicted"/>
<protein>
    <recommendedName>
        <fullName evidence="2">Response regulatory domain-containing protein</fullName>
    </recommendedName>
</protein>
<accession>A0A6J4NZ68</accession>
<gene>
    <name evidence="1" type="ORF">AVDCRST_MAG03-1262</name>
</gene>
<organism evidence="1">
    <name type="scientific">uncultured Rubrobacteraceae bacterium</name>
    <dbReference type="NCBI Taxonomy" id="349277"/>
    <lineage>
        <taxon>Bacteria</taxon>
        <taxon>Bacillati</taxon>
        <taxon>Actinomycetota</taxon>
        <taxon>Rubrobacteria</taxon>
        <taxon>Rubrobacterales</taxon>
        <taxon>Rubrobacteraceae</taxon>
        <taxon>environmental samples</taxon>
    </lineage>
</organism>
<evidence type="ECO:0008006" key="2">
    <source>
        <dbReference type="Google" id="ProtNLM"/>
    </source>
</evidence>
<name>A0A6J4NZ68_9ACTN</name>
<evidence type="ECO:0000313" key="1">
    <source>
        <dbReference type="EMBL" id="CAA9401486.1"/>
    </source>
</evidence>